<evidence type="ECO:0000313" key="4">
    <source>
        <dbReference type="Proteomes" id="UP000469424"/>
    </source>
</evidence>
<keyword evidence="4" id="KW-1185">Reference proteome</keyword>
<organism evidence="3 4">
    <name type="scientific">Mogibacterium kristiansenii</name>
    <dbReference type="NCBI Taxonomy" id="2606708"/>
    <lineage>
        <taxon>Bacteria</taxon>
        <taxon>Bacillati</taxon>
        <taxon>Bacillota</taxon>
        <taxon>Clostridia</taxon>
        <taxon>Peptostreptococcales</taxon>
        <taxon>Anaerovoracaceae</taxon>
        <taxon>Mogibacterium</taxon>
    </lineage>
</organism>
<accession>A0A6N7XMS2</accession>
<feature type="chain" id="PRO_5038524010" description="Lipoprotein" evidence="2">
    <location>
        <begin position="26"/>
        <end position="273"/>
    </location>
</feature>
<name>A0A6N7XMS2_9FIRM</name>
<reference evidence="3 4" key="1">
    <citation type="submission" date="2019-08" db="EMBL/GenBank/DDBJ databases">
        <title>In-depth cultivation of the pig gut microbiome towards novel bacterial diversity and tailored functional studies.</title>
        <authorList>
            <person name="Wylensek D."/>
            <person name="Hitch T.C.A."/>
            <person name="Clavel T."/>
        </authorList>
    </citation>
    <scope>NUCLEOTIDE SEQUENCE [LARGE SCALE GENOMIC DNA]</scope>
    <source>
        <strain evidence="3 4">WCA-MUC-591-APC-4B</strain>
    </source>
</reference>
<evidence type="ECO:0000256" key="2">
    <source>
        <dbReference type="SAM" id="SignalP"/>
    </source>
</evidence>
<comment type="caution">
    <text evidence="3">The sequence shown here is derived from an EMBL/GenBank/DDBJ whole genome shotgun (WGS) entry which is preliminary data.</text>
</comment>
<dbReference type="AlphaFoldDB" id="A0A6N7XMS2"/>
<dbReference type="Proteomes" id="UP000469424">
    <property type="component" value="Unassembled WGS sequence"/>
</dbReference>
<dbReference type="RefSeq" id="WP_154554808.1">
    <property type="nucleotide sequence ID" value="NZ_VUNA01000017.1"/>
</dbReference>
<feature type="signal peptide" evidence="2">
    <location>
        <begin position="1"/>
        <end position="25"/>
    </location>
</feature>
<protein>
    <recommendedName>
        <fullName evidence="5">Lipoprotein</fullName>
    </recommendedName>
</protein>
<keyword evidence="2" id="KW-0732">Signal</keyword>
<dbReference type="EMBL" id="VUNA01000017">
    <property type="protein sequence ID" value="MST71249.1"/>
    <property type="molecule type" value="Genomic_DNA"/>
</dbReference>
<feature type="region of interest" description="Disordered" evidence="1">
    <location>
        <begin position="26"/>
        <end position="45"/>
    </location>
</feature>
<evidence type="ECO:0008006" key="5">
    <source>
        <dbReference type="Google" id="ProtNLM"/>
    </source>
</evidence>
<sequence length="273" mass="30460">MKMKRWIGCLCVAMLVLGMSACSKSADEDKSADDGQKTEQVETDQKKDVDLSQVYTLYDTLVQDKKYSVDNYNWQRAVSSDLVTIDRQTALCDINSDGVPELFLMEEVNNHQADLHIYTVKDGETVEMKSDANGSESLLSDVAAGAGVNYVVFTGKDGKFYIYRTSGDSSITYRVCTYTVDGTTLKQEGMLENEYGPSEDNTNEISDEYSRNGKKITVKLGKKLFHESFQNLDKAILFSGYDETSIWSCFDMDSALSVSSDDMIAQLEKGMDD</sequence>
<evidence type="ECO:0000313" key="3">
    <source>
        <dbReference type="EMBL" id="MST71249.1"/>
    </source>
</evidence>
<gene>
    <name evidence="3" type="ORF">FYJ65_08020</name>
</gene>
<evidence type="ECO:0000256" key="1">
    <source>
        <dbReference type="SAM" id="MobiDB-lite"/>
    </source>
</evidence>
<proteinExistence type="predicted"/>
<dbReference type="PROSITE" id="PS51257">
    <property type="entry name" value="PROKAR_LIPOPROTEIN"/>
    <property type="match status" value="1"/>
</dbReference>